<dbReference type="Gene3D" id="3.40.630.30">
    <property type="match status" value="1"/>
</dbReference>
<dbReference type="RefSeq" id="WP_380776563.1">
    <property type="nucleotide sequence ID" value="NZ_JBHUEO010000120.1"/>
</dbReference>
<dbReference type="EMBL" id="JBHUEO010000120">
    <property type="protein sequence ID" value="MFD1708785.1"/>
    <property type="molecule type" value="Genomic_DNA"/>
</dbReference>
<dbReference type="GO" id="GO:0016746">
    <property type="term" value="F:acyltransferase activity"/>
    <property type="evidence" value="ECO:0007669"/>
    <property type="project" value="UniProtKB-KW"/>
</dbReference>
<proteinExistence type="predicted"/>
<evidence type="ECO:0000313" key="3">
    <source>
        <dbReference type="Proteomes" id="UP001597301"/>
    </source>
</evidence>
<dbReference type="Proteomes" id="UP001597301">
    <property type="component" value="Unassembled WGS sequence"/>
</dbReference>
<dbReference type="InterPro" id="IPR000182">
    <property type="entry name" value="GNAT_dom"/>
</dbReference>
<evidence type="ECO:0000259" key="1">
    <source>
        <dbReference type="PROSITE" id="PS51186"/>
    </source>
</evidence>
<keyword evidence="2" id="KW-0808">Transferase</keyword>
<comment type="caution">
    <text evidence="2">The sequence shown here is derived from an EMBL/GenBank/DDBJ whole genome shotgun (WGS) entry which is preliminary data.</text>
</comment>
<dbReference type="InterPro" id="IPR016181">
    <property type="entry name" value="Acyl_CoA_acyltransferase"/>
</dbReference>
<keyword evidence="2" id="KW-0012">Acyltransferase</keyword>
<dbReference type="CDD" id="cd04301">
    <property type="entry name" value="NAT_SF"/>
    <property type="match status" value="1"/>
</dbReference>
<dbReference type="Pfam" id="PF13508">
    <property type="entry name" value="Acetyltransf_7"/>
    <property type="match status" value="1"/>
</dbReference>
<dbReference type="SUPFAM" id="SSF55729">
    <property type="entry name" value="Acyl-CoA N-acyltransferases (Nat)"/>
    <property type="match status" value="1"/>
</dbReference>
<name>A0ABW4KLA7_9BACI</name>
<dbReference type="PROSITE" id="PS51186">
    <property type="entry name" value="GNAT"/>
    <property type="match status" value="1"/>
</dbReference>
<organism evidence="2 3">
    <name type="scientific">Siminovitchia sediminis</name>
    <dbReference type="NCBI Taxonomy" id="1274353"/>
    <lineage>
        <taxon>Bacteria</taxon>
        <taxon>Bacillati</taxon>
        <taxon>Bacillota</taxon>
        <taxon>Bacilli</taxon>
        <taxon>Bacillales</taxon>
        <taxon>Bacillaceae</taxon>
        <taxon>Siminovitchia</taxon>
    </lineage>
</organism>
<accession>A0ABW4KLA7</accession>
<dbReference type="EC" id="2.3.1.-" evidence="2"/>
<reference evidence="3" key="1">
    <citation type="journal article" date="2019" name="Int. J. Syst. Evol. Microbiol.">
        <title>The Global Catalogue of Microorganisms (GCM) 10K type strain sequencing project: providing services to taxonomists for standard genome sequencing and annotation.</title>
        <authorList>
            <consortium name="The Broad Institute Genomics Platform"/>
            <consortium name="The Broad Institute Genome Sequencing Center for Infectious Disease"/>
            <person name="Wu L."/>
            <person name="Ma J."/>
        </authorList>
    </citation>
    <scope>NUCLEOTIDE SEQUENCE [LARGE SCALE GENOMIC DNA]</scope>
    <source>
        <strain evidence="3">CGMCC 1.12295</strain>
    </source>
</reference>
<protein>
    <submittedName>
        <fullName evidence="2">GNAT family N-acetyltransferase</fullName>
        <ecNumber evidence="2">2.3.1.-</ecNumber>
    </submittedName>
</protein>
<evidence type="ECO:0000313" key="2">
    <source>
        <dbReference type="EMBL" id="MFD1708785.1"/>
    </source>
</evidence>
<keyword evidence="3" id="KW-1185">Reference proteome</keyword>
<feature type="domain" description="N-acetyltransferase" evidence="1">
    <location>
        <begin position="1"/>
        <end position="131"/>
    </location>
</feature>
<gene>
    <name evidence="2" type="ORF">ACFSCZ_19095</name>
</gene>
<sequence length="186" mass="22294">MNWYKKLNEYFPAEEMKSKEHMDKLLNEMGNIYHKDEGPYHVLMYAEFDNFVFIDYIWVSSEARGQGIGHSLIEKMKKKNKPILLEVEPIDYDDSDTEKRLRFYHREGFVHAKSIGYSPRSLATNEQVDLEILYWSPKENESEEDIFKRVQTMYKTIHTYKTKELYGKPKPIVDEVVTFDEQQNEF</sequence>